<evidence type="ECO:0000313" key="4">
    <source>
        <dbReference type="Proteomes" id="UP000730482"/>
    </source>
</evidence>
<dbReference type="EMBL" id="JAAFYZ010000002">
    <property type="protein sequence ID" value="MBS2545304.1"/>
    <property type="molecule type" value="Genomic_DNA"/>
</dbReference>
<organism evidence="3 4">
    <name type="scientific">Catenulispora pinistramenti</name>
    <dbReference type="NCBI Taxonomy" id="2705254"/>
    <lineage>
        <taxon>Bacteria</taxon>
        <taxon>Bacillati</taxon>
        <taxon>Actinomycetota</taxon>
        <taxon>Actinomycetes</taxon>
        <taxon>Catenulisporales</taxon>
        <taxon>Catenulisporaceae</taxon>
        <taxon>Catenulispora</taxon>
    </lineage>
</organism>
<proteinExistence type="predicted"/>
<keyword evidence="4" id="KW-1185">Reference proteome</keyword>
<evidence type="ECO:0000313" key="3">
    <source>
        <dbReference type="EMBL" id="MBS2545304.1"/>
    </source>
</evidence>
<dbReference type="Gene3D" id="1.10.275.10">
    <property type="entry name" value="Fumarase/aspartase (N-terminal domain)"/>
    <property type="match status" value="1"/>
</dbReference>
<dbReference type="PROSITE" id="PS00488">
    <property type="entry name" value="PAL_HISTIDASE"/>
    <property type="match status" value="1"/>
</dbReference>
<evidence type="ECO:0000256" key="1">
    <source>
        <dbReference type="ARBA" id="ARBA00023239"/>
    </source>
</evidence>
<protein>
    <submittedName>
        <fullName evidence="3">Aromatic amino acid lyase</fullName>
    </submittedName>
</protein>
<evidence type="ECO:0000256" key="2">
    <source>
        <dbReference type="SAM" id="MobiDB-lite"/>
    </source>
</evidence>
<dbReference type="InterPro" id="IPR001106">
    <property type="entry name" value="Aromatic_Lyase"/>
</dbReference>
<keyword evidence="1 3" id="KW-0456">Lyase</keyword>
<dbReference type="InterPro" id="IPR008948">
    <property type="entry name" value="L-Aspartase-like"/>
</dbReference>
<accession>A0ABS5KGG2</accession>
<feature type="compositionally biased region" description="Basic residues" evidence="2">
    <location>
        <begin position="59"/>
        <end position="68"/>
    </location>
</feature>
<dbReference type="SUPFAM" id="SSF48557">
    <property type="entry name" value="L-aspartase-like"/>
    <property type="match status" value="1"/>
</dbReference>
<gene>
    <name evidence="3" type="ORF">KGQ19_00330</name>
</gene>
<dbReference type="InterPro" id="IPR022313">
    <property type="entry name" value="Phe/His_NH3-lyase_AS"/>
</dbReference>
<dbReference type="GO" id="GO:0016829">
    <property type="term" value="F:lyase activity"/>
    <property type="evidence" value="ECO:0007669"/>
    <property type="project" value="UniProtKB-KW"/>
</dbReference>
<feature type="region of interest" description="Disordered" evidence="2">
    <location>
        <begin position="45"/>
        <end position="80"/>
    </location>
</feature>
<reference evidence="3 4" key="1">
    <citation type="submission" date="2020-02" db="EMBL/GenBank/DDBJ databases">
        <title>Acidophilic actinobacteria isolated from forest soil.</title>
        <authorList>
            <person name="Golinska P."/>
        </authorList>
    </citation>
    <scope>NUCLEOTIDE SEQUENCE [LARGE SCALE GENOMIC DNA]</scope>
    <source>
        <strain evidence="3 4">NL8</strain>
    </source>
</reference>
<dbReference type="Proteomes" id="UP000730482">
    <property type="component" value="Unassembled WGS sequence"/>
</dbReference>
<dbReference type="InterPro" id="IPR024083">
    <property type="entry name" value="Fumarase/histidase_N"/>
</dbReference>
<sequence length="80" mass="8182">MYGSVGASGDLIPLAYAARSLRGVGYAYLNGERLPAGVALQRAGLSPPETRRAGCARPGQRHLGHGCRGRTGPGPATPLV</sequence>
<comment type="caution">
    <text evidence="3">The sequence shown here is derived from an EMBL/GenBank/DDBJ whole genome shotgun (WGS) entry which is preliminary data.</text>
</comment>
<name>A0ABS5KGG2_9ACTN</name>
<dbReference type="Pfam" id="PF00221">
    <property type="entry name" value="Lyase_aromatic"/>
    <property type="match status" value="1"/>
</dbReference>